<proteinExistence type="predicted"/>
<dbReference type="RefSeq" id="WP_102111161.1">
    <property type="nucleotide sequence ID" value="NZ_BMGN01000004.1"/>
</dbReference>
<keyword evidence="1" id="KW-0808">Transferase</keyword>
<dbReference type="Gene3D" id="3.30.565.10">
    <property type="entry name" value="Histidine kinase-like ATPase, C-terminal domain"/>
    <property type="match status" value="1"/>
</dbReference>
<dbReference type="InterPro" id="IPR036890">
    <property type="entry name" value="HATPase_C_sf"/>
</dbReference>
<dbReference type="SUPFAM" id="SSF55874">
    <property type="entry name" value="ATPase domain of HSP90 chaperone/DNA topoisomerase II/histidine kinase"/>
    <property type="match status" value="1"/>
</dbReference>
<dbReference type="InterPro" id="IPR003594">
    <property type="entry name" value="HATPase_dom"/>
</dbReference>
<evidence type="ECO:0000259" key="2">
    <source>
        <dbReference type="Pfam" id="PF13581"/>
    </source>
</evidence>
<keyword evidence="1" id="KW-0723">Serine/threonine-protein kinase</keyword>
<dbReference type="AlphaFoldDB" id="A0A2K9N8G2"/>
<keyword evidence="4" id="KW-1185">Reference proteome</keyword>
<dbReference type="OrthoDB" id="7359845at2"/>
<gene>
    <name evidence="3" type="ORF">C0V82_03635</name>
</gene>
<organism evidence="3 4">
    <name type="scientific">Niveispirillum cyanobacteriorum</name>
    <dbReference type="NCBI Taxonomy" id="1612173"/>
    <lineage>
        <taxon>Bacteria</taxon>
        <taxon>Pseudomonadati</taxon>
        <taxon>Pseudomonadota</taxon>
        <taxon>Alphaproteobacteria</taxon>
        <taxon>Rhodospirillales</taxon>
        <taxon>Azospirillaceae</taxon>
        <taxon>Niveispirillum</taxon>
    </lineage>
</organism>
<evidence type="ECO:0000313" key="4">
    <source>
        <dbReference type="Proteomes" id="UP000234752"/>
    </source>
</evidence>
<evidence type="ECO:0000256" key="1">
    <source>
        <dbReference type="ARBA" id="ARBA00022527"/>
    </source>
</evidence>
<dbReference type="KEGG" id="ncb:C0V82_03635"/>
<dbReference type="CDD" id="cd16936">
    <property type="entry name" value="HATPase_RsbW-like"/>
    <property type="match status" value="1"/>
</dbReference>
<accession>A0A2K9N8G2</accession>
<dbReference type="PANTHER" id="PTHR35526">
    <property type="entry name" value="ANTI-SIGMA-F FACTOR RSBW-RELATED"/>
    <property type="match status" value="1"/>
</dbReference>
<name>A0A2K9N8G2_9PROT</name>
<dbReference type="EMBL" id="CP025611">
    <property type="protein sequence ID" value="AUN29428.1"/>
    <property type="molecule type" value="Genomic_DNA"/>
</dbReference>
<sequence length="254" mass="26732">MVTAADPSAAHPHPPSIGGEVASALLWRLATGHGLRVVDWAVEAAEMGELTAAPDILVALRGCVRDIAATLSLGGSAYVELGDDTDLPPGLLTLLSGPPCLHVSLSTATCFSLDLAPHLCATMVARGWLSADRRADAEICVHEAVSNAIVHGNLDVHQGPSADAGAFDGFFRAVQTRLTDRAHAARRVTVEAVAEPDMLCITIRDEGRGHPGHVLTAVERLEAKSGRGIRIMGELADRVAFTEGGRAANLYFRR</sequence>
<dbReference type="Pfam" id="PF13581">
    <property type="entry name" value="HATPase_c_2"/>
    <property type="match status" value="1"/>
</dbReference>
<reference evidence="3 4" key="1">
    <citation type="submission" date="2017-12" db="EMBL/GenBank/DDBJ databases">
        <title>Genomes of bacteria within cyanobacterial aggregates.</title>
        <authorList>
            <person name="Cai H."/>
        </authorList>
    </citation>
    <scope>NUCLEOTIDE SEQUENCE [LARGE SCALE GENOMIC DNA]</scope>
    <source>
        <strain evidence="3 4">TH16</strain>
    </source>
</reference>
<dbReference type="Proteomes" id="UP000234752">
    <property type="component" value="Chromosome eg_1"/>
</dbReference>
<dbReference type="PANTHER" id="PTHR35526:SF3">
    <property type="entry name" value="ANTI-SIGMA-F FACTOR RSBW"/>
    <property type="match status" value="1"/>
</dbReference>
<feature type="domain" description="Histidine kinase/HSP90-like ATPase" evidence="2">
    <location>
        <begin position="118"/>
        <end position="246"/>
    </location>
</feature>
<dbReference type="InterPro" id="IPR050267">
    <property type="entry name" value="Anti-sigma-factor_SerPK"/>
</dbReference>
<dbReference type="GO" id="GO:0004674">
    <property type="term" value="F:protein serine/threonine kinase activity"/>
    <property type="evidence" value="ECO:0007669"/>
    <property type="project" value="UniProtKB-KW"/>
</dbReference>
<keyword evidence="1" id="KW-0418">Kinase</keyword>
<protein>
    <recommendedName>
        <fullName evidence="2">Histidine kinase/HSP90-like ATPase domain-containing protein</fullName>
    </recommendedName>
</protein>
<evidence type="ECO:0000313" key="3">
    <source>
        <dbReference type="EMBL" id="AUN29428.1"/>
    </source>
</evidence>